<feature type="signal peptide" evidence="2">
    <location>
        <begin position="1"/>
        <end position="18"/>
    </location>
</feature>
<evidence type="ECO:0000256" key="1">
    <source>
        <dbReference type="SAM" id="Phobius"/>
    </source>
</evidence>
<keyword evidence="1" id="KW-1133">Transmembrane helix</keyword>
<dbReference type="Proteomes" id="UP000037696">
    <property type="component" value="Unassembled WGS sequence"/>
</dbReference>
<dbReference type="STRING" id="229535.A0A0M8P6V8"/>
<keyword evidence="4" id="KW-1185">Reference proteome</keyword>
<keyword evidence="2" id="KW-0732">Signal</keyword>
<keyword evidence="1" id="KW-0472">Membrane</keyword>
<gene>
    <name evidence="3" type="ORF">ACN38_g6588</name>
</gene>
<evidence type="ECO:0000313" key="3">
    <source>
        <dbReference type="EMBL" id="KOS42514.1"/>
    </source>
</evidence>
<name>A0A0M8P6V8_9EURO</name>
<comment type="caution">
    <text evidence="3">The sequence shown here is derived from an EMBL/GenBank/DDBJ whole genome shotgun (WGS) entry which is preliminary data.</text>
</comment>
<dbReference type="OrthoDB" id="4524525at2759"/>
<dbReference type="AlphaFoldDB" id="A0A0M8P6V8"/>
<evidence type="ECO:0000313" key="4">
    <source>
        <dbReference type="Proteomes" id="UP000037696"/>
    </source>
</evidence>
<feature type="chain" id="PRO_5005819537" evidence="2">
    <location>
        <begin position="19"/>
        <end position="419"/>
    </location>
</feature>
<keyword evidence="1" id="KW-0812">Transmembrane</keyword>
<evidence type="ECO:0000256" key="2">
    <source>
        <dbReference type="SAM" id="SignalP"/>
    </source>
</evidence>
<proteinExistence type="predicted"/>
<sequence length="419" mass="48028">MWCSLPSCLLCALPIVEDWINGDGPTQLGMDADQARWKTYDDSAKKHVLVPSAEVEKTIFHKKPQIWRALYRGILVEPDQPHRLTGITVFDGDWGVQKFPRSPHQARIGSRLDSIFMPKYAANLLEELGAARVTSPEGPDPYWPPAERPGYLVHAHCWALFGQVVEGGAARIEENLDVFVQAAQHFGRKDRLRDTHAYKTRWYIPHDIPAESDYSSLSYCEMEKRALHTARASCQNPLFVLKLEEAIERNRRRKKVHLHFGFGNFPLDLAILVIDTVIPGKYTAIEVQNARNLLEAFQWTLPDGYWRKRCDSSLLFEVKVLEKTKTQMDWQALGLDLMSLLVEDEFTSGLRNRERILLFMDHIKKRFIEFLMLLSNIRYGVVANIAVSHTAAGGSIPPIGVFLFVFFFFLHSMYSQELL</sequence>
<feature type="transmembrane region" description="Helical" evidence="1">
    <location>
        <begin position="395"/>
        <end position="414"/>
    </location>
</feature>
<dbReference type="EMBL" id="LHQQ01000104">
    <property type="protein sequence ID" value="KOS42514.1"/>
    <property type="molecule type" value="Genomic_DNA"/>
</dbReference>
<accession>A0A0M8P6V8</accession>
<reference evidence="3 4" key="1">
    <citation type="submission" date="2015-08" db="EMBL/GenBank/DDBJ databases">
        <title>Genome sequencing of Penicillium nordicum.</title>
        <authorList>
            <person name="Nguyen H.D."/>
            <person name="Seifert K.A."/>
        </authorList>
    </citation>
    <scope>NUCLEOTIDE SEQUENCE [LARGE SCALE GENOMIC DNA]</scope>
    <source>
        <strain evidence="3 4">DAOMC 185683</strain>
    </source>
</reference>
<protein>
    <submittedName>
        <fullName evidence="3">Uncharacterized protein</fullName>
    </submittedName>
</protein>
<organism evidence="3 4">
    <name type="scientific">Penicillium nordicum</name>
    <dbReference type="NCBI Taxonomy" id="229535"/>
    <lineage>
        <taxon>Eukaryota</taxon>
        <taxon>Fungi</taxon>
        <taxon>Dikarya</taxon>
        <taxon>Ascomycota</taxon>
        <taxon>Pezizomycotina</taxon>
        <taxon>Eurotiomycetes</taxon>
        <taxon>Eurotiomycetidae</taxon>
        <taxon>Eurotiales</taxon>
        <taxon>Aspergillaceae</taxon>
        <taxon>Penicillium</taxon>
    </lineage>
</organism>